<evidence type="ECO:0000313" key="1">
    <source>
        <dbReference type="EMBL" id="RNL86691.1"/>
    </source>
</evidence>
<gene>
    <name evidence="1" type="ORF">ED312_11195</name>
</gene>
<dbReference type="OrthoDB" id="1446962at2"/>
<dbReference type="AlphaFoldDB" id="A0A3N0EFW2"/>
<dbReference type="EMBL" id="RJTM01000078">
    <property type="protein sequence ID" value="RNL86691.1"/>
    <property type="molecule type" value="Genomic_DNA"/>
</dbReference>
<dbReference type="Proteomes" id="UP000267469">
    <property type="component" value="Unassembled WGS sequence"/>
</dbReference>
<dbReference type="RefSeq" id="WP_123216108.1">
    <property type="nucleotide sequence ID" value="NZ_RJTM01000078.1"/>
</dbReference>
<evidence type="ECO:0000313" key="2">
    <source>
        <dbReference type="Proteomes" id="UP000267469"/>
    </source>
</evidence>
<accession>A0A3N0EFW2</accession>
<comment type="caution">
    <text evidence="1">The sequence shown here is derived from an EMBL/GenBank/DDBJ whole genome shotgun (WGS) entry which is preliminary data.</text>
</comment>
<protein>
    <submittedName>
        <fullName evidence="1">Uncharacterized protein</fullName>
    </submittedName>
</protein>
<sequence length="109" mass="12689">MKAKKDKSLKKLKTLAKSTLVTLRPHPIYEDRFRAPLLSFKGYTDLFSTIASLINVSILVTQEDCYTPPFVKFPFEDIRRTLELASKLMPFEEGEFLDEVYRLLAEKEK</sequence>
<proteinExistence type="predicted"/>
<organism evidence="1 2">
    <name type="scientific">Sinomicrobium pectinilyticum</name>
    <dbReference type="NCBI Taxonomy" id="1084421"/>
    <lineage>
        <taxon>Bacteria</taxon>
        <taxon>Pseudomonadati</taxon>
        <taxon>Bacteroidota</taxon>
        <taxon>Flavobacteriia</taxon>
        <taxon>Flavobacteriales</taxon>
        <taxon>Flavobacteriaceae</taxon>
        <taxon>Sinomicrobium</taxon>
    </lineage>
</organism>
<name>A0A3N0EFW2_SINP1</name>
<keyword evidence="2" id="KW-1185">Reference proteome</keyword>
<reference evidence="1 2" key="1">
    <citation type="submission" date="2018-10" db="EMBL/GenBank/DDBJ databases">
        <title>Sinomicrobium pectinilyticum sp. nov., a pectinase-producing bacterium isolated from alkaline and saline soil, and emended description of the genus Sinomicrobium.</title>
        <authorList>
            <person name="Cheng B."/>
            <person name="Li C."/>
            <person name="Lai Q."/>
            <person name="Du M."/>
            <person name="Shao Z."/>
            <person name="Xu P."/>
            <person name="Yang C."/>
        </authorList>
    </citation>
    <scope>NUCLEOTIDE SEQUENCE [LARGE SCALE GENOMIC DNA]</scope>
    <source>
        <strain evidence="1 2">5DNS001</strain>
    </source>
</reference>